<dbReference type="EMBL" id="PVZS01000033">
    <property type="protein sequence ID" value="PSC03009.1"/>
    <property type="molecule type" value="Genomic_DNA"/>
</dbReference>
<organism evidence="1 2">
    <name type="scientific">Alsobacter soli</name>
    <dbReference type="NCBI Taxonomy" id="2109933"/>
    <lineage>
        <taxon>Bacteria</taxon>
        <taxon>Pseudomonadati</taxon>
        <taxon>Pseudomonadota</taxon>
        <taxon>Alphaproteobacteria</taxon>
        <taxon>Hyphomicrobiales</taxon>
        <taxon>Alsobacteraceae</taxon>
        <taxon>Alsobacter</taxon>
    </lineage>
</organism>
<evidence type="ECO:0000313" key="1">
    <source>
        <dbReference type="EMBL" id="PSC03009.1"/>
    </source>
</evidence>
<keyword evidence="2" id="KW-1185">Reference proteome</keyword>
<sequence>MAHHAISLAMAVFCGWMGWLMRRPGANSISRALGLLAFAAASALLDDATGGLLLGALAPEGANPAIEEILGKL</sequence>
<name>A0A2T1HN54_9HYPH</name>
<reference evidence="2" key="1">
    <citation type="submission" date="2018-03" db="EMBL/GenBank/DDBJ databases">
        <authorList>
            <person name="Sun L."/>
            <person name="Liu H."/>
            <person name="Chen W."/>
            <person name="Huang K."/>
            <person name="Liu W."/>
            <person name="Gao X."/>
        </authorList>
    </citation>
    <scope>NUCLEOTIDE SEQUENCE [LARGE SCALE GENOMIC DNA]</scope>
    <source>
        <strain evidence="2">SH9</strain>
    </source>
</reference>
<gene>
    <name evidence="1" type="ORF">SLNSH_21105</name>
</gene>
<accession>A0A2T1HN54</accession>
<dbReference type="AlphaFoldDB" id="A0A2T1HN54"/>
<dbReference type="RefSeq" id="WP_106339688.1">
    <property type="nucleotide sequence ID" value="NZ_PVZS01000033.1"/>
</dbReference>
<comment type="caution">
    <text evidence="1">The sequence shown here is derived from an EMBL/GenBank/DDBJ whole genome shotgun (WGS) entry which is preliminary data.</text>
</comment>
<dbReference type="Proteomes" id="UP000239772">
    <property type="component" value="Unassembled WGS sequence"/>
</dbReference>
<evidence type="ECO:0000313" key="2">
    <source>
        <dbReference type="Proteomes" id="UP000239772"/>
    </source>
</evidence>
<proteinExistence type="predicted"/>
<protein>
    <submittedName>
        <fullName evidence="1">Uncharacterized protein</fullName>
    </submittedName>
</protein>